<name>A0A420EHX9_9ALTE</name>
<evidence type="ECO:0000256" key="2">
    <source>
        <dbReference type="ARBA" id="ARBA00023015"/>
    </source>
</evidence>
<dbReference type="Pfam" id="PF00126">
    <property type="entry name" value="HTH_1"/>
    <property type="match status" value="1"/>
</dbReference>
<evidence type="ECO:0000256" key="4">
    <source>
        <dbReference type="ARBA" id="ARBA00023163"/>
    </source>
</evidence>
<dbReference type="EMBL" id="RAQO01000004">
    <property type="protein sequence ID" value="RKF20264.1"/>
    <property type="molecule type" value="Genomic_DNA"/>
</dbReference>
<dbReference type="SUPFAM" id="SSF53850">
    <property type="entry name" value="Periplasmic binding protein-like II"/>
    <property type="match status" value="1"/>
</dbReference>
<dbReference type="AlphaFoldDB" id="A0A420EHX9"/>
<accession>A0A420EHX9</accession>
<dbReference type="OrthoDB" id="6988449at2"/>
<proteinExistence type="inferred from homology"/>
<comment type="similarity">
    <text evidence="1">Belongs to the LysR transcriptional regulatory family.</text>
</comment>
<dbReference type="InterPro" id="IPR036388">
    <property type="entry name" value="WH-like_DNA-bd_sf"/>
</dbReference>
<dbReference type="InterPro" id="IPR036390">
    <property type="entry name" value="WH_DNA-bd_sf"/>
</dbReference>
<organism evidence="6 7">
    <name type="scientific">Alginatibacterium sediminis</name>
    <dbReference type="NCBI Taxonomy" id="2164068"/>
    <lineage>
        <taxon>Bacteria</taxon>
        <taxon>Pseudomonadati</taxon>
        <taxon>Pseudomonadota</taxon>
        <taxon>Gammaproteobacteria</taxon>
        <taxon>Alteromonadales</taxon>
        <taxon>Alteromonadaceae</taxon>
        <taxon>Alginatibacterium</taxon>
    </lineage>
</organism>
<feature type="domain" description="HTH lysR-type" evidence="5">
    <location>
        <begin position="10"/>
        <end position="66"/>
    </location>
</feature>
<evidence type="ECO:0000313" key="6">
    <source>
        <dbReference type="EMBL" id="RKF20264.1"/>
    </source>
</evidence>
<evidence type="ECO:0000256" key="3">
    <source>
        <dbReference type="ARBA" id="ARBA00023125"/>
    </source>
</evidence>
<dbReference type="Proteomes" id="UP000286482">
    <property type="component" value="Unassembled WGS sequence"/>
</dbReference>
<protein>
    <submittedName>
        <fullName evidence="6">LysR family transcriptional regulator</fullName>
    </submittedName>
</protein>
<dbReference type="GO" id="GO:0003700">
    <property type="term" value="F:DNA-binding transcription factor activity"/>
    <property type="evidence" value="ECO:0007669"/>
    <property type="project" value="InterPro"/>
</dbReference>
<keyword evidence="7" id="KW-1185">Reference proteome</keyword>
<dbReference type="Pfam" id="PF03466">
    <property type="entry name" value="LysR_substrate"/>
    <property type="match status" value="1"/>
</dbReference>
<keyword evidence="3" id="KW-0238">DNA-binding</keyword>
<dbReference type="Gene3D" id="3.40.190.290">
    <property type="match status" value="1"/>
</dbReference>
<evidence type="ECO:0000313" key="7">
    <source>
        <dbReference type="Proteomes" id="UP000286482"/>
    </source>
</evidence>
<sequence length="301" mass="33427">MNRSYRAKSTLEQWRIFQAVVEQGGYAQAAFYLNKSQSSLNHAVGKLQNMLGVQLLQVTGRKAELTEIGQVMLRRSLSLTQGIEELEGLALNLQQGWEPEITLAREIIHPTAPVHQALKSFLPLSKGTRVKIIDTVMSGSEEMLTNGNCQLAIMPVLPKGYLGEPLINIEMILVIGASHSLAKRRNSLNVSDIAPHLQIVIRDTASQPKENQGWLRAEQRWTVGSFYEAIDLVKEGLAFAWLPRHLISAELRSEELIQLKVLGGSIKRMESYLVLPDAEQAGPATRLLFDQLLESHATSSS</sequence>
<evidence type="ECO:0000259" key="5">
    <source>
        <dbReference type="PROSITE" id="PS50931"/>
    </source>
</evidence>
<dbReference type="PANTHER" id="PTHR30126:SF88">
    <property type="entry name" value="TRANSCRIPTIONAL REGULATOR-RELATED"/>
    <property type="match status" value="1"/>
</dbReference>
<dbReference type="SUPFAM" id="SSF46785">
    <property type="entry name" value="Winged helix' DNA-binding domain"/>
    <property type="match status" value="1"/>
</dbReference>
<dbReference type="RefSeq" id="WP_120354269.1">
    <property type="nucleotide sequence ID" value="NZ_RAQO01000004.1"/>
</dbReference>
<keyword evidence="2" id="KW-0805">Transcription regulation</keyword>
<dbReference type="Gene3D" id="1.10.10.10">
    <property type="entry name" value="Winged helix-like DNA-binding domain superfamily/Winged helix DNA-binding domain"/>
    <property type="match status" value="1"/>
</dbReference>
<dbReference type="InterPro" id="IPR005119">
    <property type="entry name" value="LysR_subst-bd"/>
</dbReference>
<keyword evidence="4" id="KW-0804">Transcription</keyword>
<gene>
    <name evidence="6" type="ORF">DBZ36_07425</name>
</gene>
<evidence type="ECO:0000256" key="1">
    <source>
        <dbReference type="ARBA" id="ARBA00009437"/>
    </source>
</evidence>
<reference evidence="6 7" key="1">
    <citation type="submission" date="2018-09" db="EMBL/GenBank/DDBJ databases">
        <authorList>
            <person name="Wang Z."/>
        </authorList>
    </citation>
    <scope>NUCLEOTIDE SEQUENCE [LARGE SCALE GENOMIC DNA]</scope>
    <source>
        <strain evidence="6 7">ALS 81</strain>
    </source>
</reference>
<dbReference type="PANTHER" id="PTHR30126">
    <property type="entry name" value="HTH-TYPE TRANSCRIPTIONAL REGULATOR"/>
    <property type="match status" value="1"/>
</dbReference>
<dbReference type="GO" id="GO:0000976">
    <property type="term" value="F:transcription cis-regulatory region binding"/>
    <property type="evidence" value="ECO:0007669"/>
    <property type="project" value="TreeGrafter"/>
</dbReference>
<dbReference type="InterPro" id="IPR000847">
    <property type="entry name" value="LysR_HTH_N"/>
</dbReference>
<dbReference type="PROSITE" id="PS50931">
    <property type="entry name" value="HTH_LYSR"/>
    <property type="match status" value="1"/>
</dbReference>
<comment type="caution">
    <text evidence="6">The sequence shown here is derived from an EMBL/GenBank/DDBJ whole genome shotgun (WGS) entry which is preliminary data.</text>
</comment>